<name>A0A937HFG2_9PROT</name>
<dbReference type="InterPro" id="IPR029045">
    <property type="entry name" value="ClpP/crotonase-like_dom_sf"/>
</dbReference>
<sequence length="267" mass="29144">MQAPDTSVVILEEDRDWATVWLNRPEARNAMSDELMSELQEVFDYLKTRSDIRGITVRGKGEIFCAGGDLKGFKNNFQAVRTDEEVVEDSSKMGRFFLTVRSMPQVIIFVLHGAAMAGGLGMAAAADIVIAVKDTKMALTETAIGIVPAQIGRYIVARTGDIQARRIMLTGHRFTAEKGADYGLVDFPVDDMDAAEAQLAELVAGVRRCAPGANAATKELLEANKHLDDVAMIRYAGEVFAKSVKSDEGKEGVASFLEKRKPNWVAE</sequence>
<comment type="similarity">
    <text evidence="1">Belongs to the enoyl-CoA hydratase/isomerase family.</text>
</comment>
<dbReference type="InterPro" id="IPR001753">
    <property type="entry name" value="Enoyl-CoA_hydra/iso"/>
</dbReference>
<keyword evidence="2" id="KW-0812">Transmembrane</keyword>
<dbReference type="Proteomes" id="UP000785783">
    <property type="component" value="Unassembled WGS sequence"/>
</dbReference>
<evidence type="ECO:0000256" key="2">
    <source>
        <dbReference type="SAM" id="Phobius"/>
    </source>
</evidence>
<gene>
    <name evidence="3" type="ORF">ISQ19_03820</name>
</gene>
<comment type="caution">
    <text evidence="3">The sequence shown here is derived from an EMBL/GenBank/DDBJ whole genome shotgun (WGS) entry which is preliminary data.</text>
</comment>
<evidence type="ECO:0000313" key="3">
    <source>
        <dbReference type="EMBL" id="MBL6761806.1"/>
    </source>
</evidence>
<dbReference type="AlphaFoldDB" id="A0A937HFG2"/>
<dbReference type="Gene3D" id="1.10.12.10">
    <property type="entry name" value="Lyase 2-enoyl-coa Hydratase, Chain A, domain 2"/>
    <property type="match status" value="1"/>
</dbReference>
<dbReference type="CDD" id="cd06558">
    <property type="entry name" value="crotonase-like"/>
    <property type="match status" value="1"/>
</dbReference>
<dbReference type="InterPro" id="IPR051683">
    <property type="entry name" value="Enoyl-CoA_Hydratase/Isomerase"/>
</dbReference>
<dbReference type="EMBL" id="JADHOK010000038">
    <property type="protein sequence ID" value="MBL6761806.1"/>
    <property type="molecule type" value="Genomic_DNA"/>
</dbReference>
<keyword evidence="2" id="KW-0472">Membrane</keyword>
<feature type="transmembrane region" description="Helical" evidence="2">
    <location>
        <begin position="106"/>
        <end position="130"/>
    </location>
</feature>
<evidence type="ECO:0000256" key="1">
    <source>
        <dbReference type="ARBA" id="ARBA00005254"/>
    </source>
</evidence>
<organism evidence="3 4">
    <name type="scientific">PS1 clade bacterium</name>
    <dbReference type="NCBI Taxonomy" id="2175152"/>
    <lineage>
        <taxon>Bacteria</taxon>
        <taxon>Pseudomonadati</taxon>
        <taxon>Pseudomonadota</taxon>
        <taxon>Alphaproteobacteria</taxon>
        <taxon>PS1 clade</taxon>
    </lineage>
</organism>
<keyword evidence="2" id="KW-1133">Transmembrane helix</keyword>
<dbReference type="PANTHER" id="PTHR42964:SF1">
    <property type="entry name" value="POLYKETIDE BIOSYNTHESIS ENOYL-COA HYDRATASE PKSH-RELATED"/>
    <property type="match status" value="1"/>
</dbReference>
<dbReference type="GO" id="GO:0003824">
    <property type="term" value="F:catalytic activity"/>
    <property type="evidence" value="ECO:0007669"/>
    <property type="project" value="UniProtKB-ARBA"/>
</dbReference>
<accession>A0A937HFG2</accession>
<dbReference type="GO" id="GO:0008300">
    <property type="term" value="P:isoprenoid catabolic process"/>
    <property type="evidence" value="ECO:0007669"/>
    <property type="project" value="TreeGrafter"/>
</dbReference>
<reference evidence="3" key="1">
    <citation type="submission" date="2020-10" db="EMBL/GenBank/DDBJ databases">
        <title>Microbiome of the Black Sea water column analyzed by genome centric metagenomics.</title>
        <authorList>
            <person name="Cabello-Yeves P.J."/>
            <person name="Callieri C."/>
            <person name="Picazo A."/>
            <person name="Mehrshad M."/>
            <person name="Haro-Moreno J.M."/>
            <person name="Roda-Garcia J."/>
            <person name="Dzembekova N."/>
            <person name="Slabakova V."/>
            <person name="Slabakova N."/>
            <person name="Moncheva S."/>
            <person name="Rodriguez-Valera F."/>
        </authorList>
    </citation>
    <scope>NUCLEOTIDE SEQUENCE</scope>
    <source>
        <strain evidence="3">BS307-5m-G5</strain>
    </source>
</reference>
<dbReference type="SUPFAM" id="SSF52096">
    <property type="entry name" value="ClpP/crotonase"/>
    <property type="match status" value="1"/>
</dbReference>
<protein>
    <submittedName>
        <fullName evidence="3">Enoyl-CoA hydratase/isomerase family protein</fullName>
    </submittedName>
</protein>
<evidence type="ECO:0000313" key="4">
    <source>
        <dbReference type="Proteomes" id="UP000785783"/>
    </source>
</evidence>
<dbReference type="InterPro" id="IPR014748">
    <property type="entry name" value="Enoyl-CoA_hydra_C"/>
</dbReference>
<dbReference type="Pfam" id="PF00378">
    <property type="entry name" value="ECH_1"/>
    <property type="match status" value="1"/>
</dbReference>
<dbReference type="Gene3D" id="3.90.226.10">
    <property type="entry name" value="2-enoyl-CoA Hydratase, Chain A, domain 1"/>
    <property type="match status" value="1"/>
</dbReference>
<dbReference type="PANTHER" id="PTHR42964">
    <property type="entry name" value="ENOYL-COA HYDRATASE"/>
    <property type="match status" value="1"/>
</dbReference>
<proteinExistence type="inferred from homology"/>